<feature type="domain" description="Tetrahydrofolate dehydrogenase/cyclohydrolase catalytic" evidence="2">
    <location>
        <begin position="26"/>
        <end position="130"/>
    </location>
</feature>
<dbReference type="EC" id="1.5.1.15" evidence="4"/>
<dbReference type="PANTHER" id="PTHR48099">
    <property type="entry name" value="C-1-TETRAHYDROFOLATE SYNTHASE, CYTOPLASMIC-RELATED"/>
    <property type="match status" value="1"/>
</dbReference>
<dbReference type="InterPro" id="IPR036291">
    <property type="entry name" value="NAD(P)-bd_dom_sf"/>
</dbReference>
<dbReference type="SUPFAM" id="SSF53223">
    <property type="entry name" value="Aminoacid dehydrogenase-like, N-terminal domain"/>
    <property type="match status" value="1"/>
</dbReference>
<name>A0ABR3GMJ3_9PEZI</name>
<accession>A0ABR3GMJ3</accession>
<dbReference type="CDD" id="cd01079">
    <property type="entry name" value="NAD_bind_m-THF_DH"/>
    <property type="match status" value="1"/>
</dbReference>
<feature type="domain" description="Tetrahydrofolate dehydrogenase/cyclohydrolase NAD(P)-binding" evidence="3">
    <location>
        <begin position="158"/>
        <end position="218"/>
    </location>
</feature>
<dbReference type="Pfam" id="PF00763">
    <property type="entry name" value="THF_DHG_CYH"/>
    <property type="match status" value="1"/>
</dbReference>
<dbReference type="Gene3D" id="3.40.50.10860">
    <property type="entry name" value="Leucine Dehydrogenase, chain A, domain 1"/>
    <property type="match status" value="1"/>
</dbReference>
<gene>
    <name evidence="4" type="primary">mtd1</name>
    <name evidence="4" type="ORF">Q9L58_003881</name>
</gene>
<keyword evidence="5" id="KW-1185">Reference proteome</keyword>
<keyword evidence="1" id="KW-0554">One-carbon metabolism</keyword>
<dbReference type="InterPro" id="IPR046346">
    <property type="entry name" value="Aminoacid_DH-like_N_sf"/>
</dbReference>
<proteinExistence type="predicted"/>
<evidence type="ECO:0000259" key="3">
    <source>
        <dbReference type="Pfam" id="PF02882"/>
    </source>
</evidence>
<evidence type="ECO:0000313" key="5">
    <source>
        <dbReference type="Proteomes" id="UP001447188"/>
    </source>
</evidence>
<dbReference type="PANTHER" id="PTHR48099:SF3">
    <property type="entry name" value="METHYLENETETRAHYDROFOLATE DEHYDROGENASE [NAD(+)]"/>
    <property type="match status" value="1"/>
</dbReference>
<dbReference type="InterPro" id="IPR020630">
    <property type="entry name" value="THF_DH/CycHdrlase_cat_dom"/>
</dbReference>
<dbReference type="Pfam" id="PF02882">
    <property type="entry name" value="THF_DHG_CYH_C"/>
    <property type="match status" value="1"/>
</dbReference>
<evidence type="ECO:0000256" key="1">
    <source>
        <dbReference type="ARBA" id="ARBA00022563"/>
    </source>
</evidence>
<dbReference type="Gene3D" id="3.40.50.720">
    <property type="entry name" value="NAD(P)-binding Rossmann-like Domain"/>
    <property type="match status" value="1"/>
</dbReference>
<dbReference type="PRINTS" id="PR00085">
    <property type="entry name" value="THFDHDRGNASE"/>
</dbReference>
<keyword evidence="4" id="KW-0560">Oxidoreductase</keyword>
<dbReference type="SUPFAM" id="SSF51735">
    <property type="entry name" value="NAD(P)-binding Rossmann-fold domains"/>
    <property type="match status" value="1"/>
</dbReference>
<dbReference type="InterPro" id="IPR000672">
    <property type="entry name" value="THF_DH/CycHdrlase"/>
</dbReference>
<dbReference type="InterPro" id="IPR020631">
    <property type="entry name" value="THF_DH/CycHdrlase_NAD-bd_dom"/>
</dbReference>
<dbReference type="GO" id="GO:0004487">
    <property type="term" value="F:methylenetetrahydrofolate dehydrogenase (NAD+) activity"/>
    <property type="evidence" value="ECO:0007669"/>
    <property type="project" value="UniProtKB-EC"/>
</dbReference>
<dbReference type="EMBL" id="JBBBZM010000039">
    <property type="protein sequence ID" value="KAL0637058.1"/>
    <property type="molecule type" value="Genomic_DNA"/>
</dbReference>
<sequence length="334" mass="37310">MSEKIPNSTEYTHDPPPATCKVVSAATVAEGLLKEVRASLEKMERAPLLVGFLANSDPAARMYANWTQKTCKQNGFQFELREVPKDELEEHILAANTDDAVDGIIVYFPVFGNRQDQYLQQITAMNKDVEGLSHQYLFNMYQNIRFLDASRLQKSILPCTPLAIIKILEFIGVYNTILPYGNRLFGRTITIVNRSEIVGRPLAALLANDGASVYSVDITGIEHFTRGEGIRKRYHQVHETELTLEEVVPKSDVVVTGVPNAEYKFPTQLLKDGVVCINFSSDKNFTPDVKQKAAIYVPAIGKVTIVVLLRNIIRLAEYRRGAKKLVQVQAAPVS</sequence>
<reference evidence="4 5" key="1">
    <citation type="submission" date="2024-02" db="EMBL/GenBank/DDBJ databases">
        <title>Discinaceae phylogenomics.</title>
        <authorList>
            <person name="Dirks A.C."/>
            <person name="James T.Y."/>
        </authorList>
    </citation>
    <scope>NUCLEOTIDE SEQUENCE [LARGE SCALE GENOMIC DNA]</scope>
    <source>
        <strain evidence="4 5">ACD0624</strain>
    </source>
</reference>
<evidence type="ECO:0000259" key="2">
    <source>
        <dbReference type="Pfam" id="PF00763"/>
    </source>
</evidence>
<dbReference type="InterPro" id="IPR035812">
    <property type="entry name" value="m-THF_DH_NAD-bd"/>
</dbReference>
<organism evidence="4 5">
    <name type="scientific">Discina gigas</name>
    <dbReference type="NCBI Taxonomy" id="1032678"/>
    <lineage>
        <taxon>Eukaryota</taxon>
        <taxon>Fungi</taxon>
        <taxon>Dikarya</taxon>
        <taxon>Ascomycota</taxon>
        <taxon>Pezizomycotina</taxon>
        <taxon>Pezizomycetes</taxon>
        <taxon>Pezizales</taxon>
        <taxon>Discinaceae</taxon>
        <taxon>Discina</taxon>
    </lineage>
</organism>
<protein>
    <submittedName>
        <fullName evidence="4">Methylenetetrahydrofolate dehydrogenase [NAD(+)]</fullName>
        <ecNumber evidence="4">1.5.1.15</ecNumber>
    </submittedName>
</protein>
<dbReference type="Proteomes" id="UP001447188">
    <property type="component" value="Unassembled WGS sequence"/>
</dbReference>
<evidence type="ECO:0000313" key="4">
    <source>
        <dbReference type="EMBL" id="KAL0637058.1"/>
    </source>
</evidence>
<comment type="caution">
    <text evidence="4">The sequence shown here is derived from an EMBL/GenBank/DDBJ whole genome shotgun (WGS) entry which is preliminary data.</text>
</comment>